<gene>
    <name evidence="1" type="ORF">FSB_LOCUS15878</name>
</gene>
<evidence type="ECO:0008006" key="2">
    <source>
        <dbReference type="Google" id="ProtNLM"/>
    </source>
</evidence>
<accession>A0A2N9FAS9</accession>
<dbReference type="PANTHER" id="PTHR36617:SF15">
    <property type="entry name" value="REVERSE TRANSCRIPTASE ZINC-BINDING DOMAIN-CONTAINING PROTEIN"/>
    <property type="match status" value="1"/>
</dbReference>
<protein>
    <recommendedName>
        <fullName evidence="2">Reverse transcriptase zinc-binding domain-containing protein</fullName>
    </recommendedName>
</protein>
<proteinExistence type="predicted"/>
<sequence length="257" mass="29946">MFHKALLGKWLWRYATENESLWRRVIDSKYGSMWGGWCSHSHLSVWSQPLEIHKSCWNTFSNYISYMVGDGSHIKFWHAPWCGDQPLKMSFPELYSLARNPEATVANTMQIQGSSIHWDAVFIRAVKDWELEVVVSFLDLLYSCSITRGGLDSFHWTLSRSMKFDVKSFYKDLLRLIIPPFRGKVFGRSKFQPKLLSSLGQRLWDLWDMVFTLSGACWVMPKGVEDLLACWAGRFGKGEATSIWKIIPHCLMWKYLV</sequence>
<dbReference type="AlphaFoldDB" id="A0A2N9FAS9"/>
<organism evidence="1">
    <name type="scientific">Fagus sylvatica</name>
    <name type="common">Beechnut</name>
    <dbReference type="NCBI Taxonomy" id="28930"/>
    <lineage>
        <taxon>Eukaryota</taxon>
        <taxon>Viridiplantae</taxon>
        <taxon>Streptophyta</taxon>
        <taxon>Embryophyta</taxon>
        <taxon>Tracheophyta</taxon>
        <taxon>Spermatophyta</taxon>
        <taxon>Magnoliopsida</taxon>
        <taxon>eudicotyledons</taxon>
        <taxon>Gunneridae</taxon>
        <taxon>Pentapetalae</taxon>
        <taxon>rosids</taxon>
        <taxon>fabids</taxon>
        <taxon>Fagales</taxon>
        <taxon>Fagaceae</taxon>
        <taxon>Fagus</taxon>
    </lineage>
</organism>
<evidence type="ECO:0000313" key="1">
    <source>
        <dbReference type="EMBL" id="SPC87996.1"/>
    </source>
</evidence>
<reference evidence="1" key="1">
    <citation type="submission" date="2018-02" db="EMBL/GenBank/DDBJ databases">
        <authorList>
            <person name="Cohen D.B."/>
            <person name="Kent A.D."/>
        </authorList>
    </citation>
    <scope>NUCLEOTIDE SEQUENCE</scope>
</reference>
<name>A0A2N9FAS9_FAGSY</name>
<dbReference type="PANTHER" id="PTHR36617">
    <property type="entry name" value="PROTEIN, PUTATIVE-RELATED"/>
    <property type="match status" value="1"/>
</dbReference>
<dbReference type="EMBL" id="OIVN01000965">
    <property type="protein sequence ID" value="SPC87996.1"/>
    <property type="molecule type" value="Genomic_DNA"/>
</dbReference>